<keyword evidence="1" id="KW-0472">Membrane</keyword>
<dbReference type="EMBL" id="QUMQ01000001">
    <property type="protein sequence ID" value="REG00034.1"/>
    <property type="molecule type" value="Genomic_DNA"/>
</dbReference>
<dbReference type="Proteomes" id="UP000256913">
    <property type="component" value="Unassembled WGS sequence"/>
</dbReference>
<evidence type="ECO:0000313" key="2">
    <source>
        <dbReference type="EMBL" id="REG00034.1"/>
    </source>
</evidence>
<evidence type="ECO:0000256" key="1">
    <source>
        <dbReference type="SAM" id="Phobius"/>
    </source>
</evidence>
<dbReference type="AlphaFoldDB" id="A0A3D9ZVG5"/>
<keyword evidence="3" id="KW-1185">Reference proteome</keyword>
<protein>
    <submittedName>
        <fullName evidence="2">Uncharacterized protein</fullName>
    </submittedName>
</protein>
<keyword evidence="1" id="KW-1133">Transmembrane helix</keyword>
<sequence length="220" mass="22541">MSTSTSAVDTLLAAADQEWRGLGIHRRDREALAADLRAELEAAVADGLDPAELLGTTDPGEFAVRIAEEAGVQRVPPRYGQIVSVASAGAVLALVVGYVLVNGLHEVIVAAFDLPRSVHVPVWLAAGVFYGGVAAVVIAGAVLAVRVALRDAPRIRHTAARMTLLLPPAVAAAIVAAVGFGSALDFPFSPLAIGTEAAILLVAFVAATALARRWSVTAAG</sequence>
<feature type="transmembrane region" description="Helical" evidence="1">
    <location>
        <begin position="82"/>
        <end position="101"/>
    </location>
</feature>
<reference evidence="2 3" key="1">
    <citation type="submission" date="2018-08" db="EMBL/GenBank/DDBJ databases">
        <title>Sequencing the genomes of 1000 actinobacteria strains.</title>
        <authorList>
            <person name="Klenk H.-P."/>
        </authorList>
    </citation>
    <scope>NUCLEOTIDE SEQUENCE [LARGE SCALE GENOMIC DNA]</scope>
    <source>
        <strain evidence="2 3">DSM 44099</strain>
    </source>
</reference>
<feature type="transmembrane region" description="Helical" evidence="1">
    <location>
        <begin position="121"/>
        <end position="143"/>
    </location>
</feature>
<dbReference type="RefSeq" id="WP_116071277.1">
    <property type="nucleotide sequence ID" value="NZ_BONB01000133.1"/>
</dbReference>
<name>A0A3D9ZVG5_9ACTN</name>
<feature type="transmembrane region" description="Helical" evidence="1">
    <location>
        <begin position="164"/>
        <end position="184"/>
    </location>
</feature>
<organism evidence="2 3">
    <name type="scientific">Asanoa ferruginea</name>
    <dbReference type="NCBI Taxonomy" id="53367"/>
    <lineage>
        <taxon>Bacteria</taxon>
        <taxon>Bacillati</taxon>
        <taxon>Actinomycetota</taxon>
        <taxon>Actinomycetes</taxon>
        <taxon>Micromonosporales</taxon>
        <taxon>Micromonosporaceae</taxon>
        <taxon>Asanoa</taxon>
    </lineage>
</organism>
<dbReference type="OrthoDB" id="3405792at2"/>
<evidence type="ECO:0000313" key="3">
    <source>
        <dbReference type="Proteomes" id="UP000256913"/>
    </source>
</evidence>
<feature type="transmembrane region" description="Helical" evidence="1">
    <location>
        <begin position="190"/>
        <end position="211"/>
    </location>
</feature>
<gene>
    <name evidence="2" type="ORF">DFJ67_6080</name>
</gene>
<accession>A0A3D9ZVG5</accession>
<comment type="caution">
    <text evidence="2">The sequence shown here is derived from an EMBL/GenBank/DDBJ whole genome shotgun (WGS) entry which is preliminary data.</text>
</comment>
<keyword evidence="1" id="KW-0812">Transmembrane</keyword>
<proteinExistence type="predicted"/>